<protein>
    <submittedName>
        <fullName evidence="8">Myosin heavy chain kinase c-like protein</fullName>
    </submittedName>
</protein>
<dbReference type="InterPro" id="IPR011009">
    <property type="entry name" value="Kinase-like_dom_sf"/>
</dbReference>
<feature type="compositionally biased region" description="Low complexity" evidence="6">
    <location>
        <begin position="937"/>
        <end position="951"/>
    </location>
</feature>
<feature type="compositionally biased region" description="Low complexity" evidence="6">
    <location>
        <begin position="151"/>
        <end position="160"/>
    </location>
</feature>
<feature type="region of interest" description="Disordered" evidence="6">
    <location>
        <begin position="833"/>
        <end position="857"/>
    </location>
</feature>
<feature type="region of interest" description="Disordered" evidence="6">
    <location>
        <begin position="1573"/>
        <end position="1637"/>
    </location>
</feature>
<dbReference type="PROSITE" id="PS51158">
    <property type="entry name" value="ALPHA_KINASE"/>
    <property type="match status" value="1"/>
</dbReference>
<feature type="region of interest" description="Disordered" evidence="6">
    <location>
        <begin position="937"/>
        <end position="989"/>
    </location>
</feature>
<name>A0A0M9G044_LEPPY</name>
<feature type="compositionally biased region" description="Basic and acidic residues" evidence="6">
    <location>
        <begin position="47"/>
        <end position="58"/>
    </location>
</feature>
<feature type="compositionally biased region" description="Low complexity" evidence="6">
    <location>
        <begin position="534"/>
        <end position="551"/>
    </location>
</feature>
<feature type="region of interest" description="Disordered" evidence="6">
    <location>
        <begin position="1010"/>
        <end position="1029"/>
    </location>
</feature>
<dbReference type="OrthoDB" id="301415at2759"/>
<evidence type="ECO:0000256" key="5">
    <source>
        <dbReference type="ARBA" id="ARBA00022840"/>
    </source>
</evidence>
<dbReference type="RefSeq" id="XP_015657918.1">
    <property type="nucleotide sequence ID" value="XM_015803276.1"/>
</dbReference>
<feature type="compositionally biased region" description="Low complexity" evidence="6">
    <location>
        <begin position="1597"/>
        <end position="1619"/>
    </location>
</feature>
<feature type="compositionally biased region" description="Low complexity" evidence="6">
    <location>
        <begin position="1472"/>
        <end position="1482"/>
    </location>
</feature>
<dbReference type="GO" id="GO:0031037">
    <property type="term" value="P:myosin II filament disassembly"/>
    <property type="evidence" value="ECO:0007669"/>
    <property type="project" value="TreeGrafter"/>
</dbReference>
<feature type="region of interest" description="Disordered" evidence="6">
    <location>
        <begin position="869"/>
        <end position="888"/>
    </location>
</feature>
<keyword evidence="4 8" id="KW-0418">Kinase</keyword>
<dbReference type="PANTHER" id="PTHR45992">
    <property type="entry name" value="EUKARYOTIC ELONGATION FACTOR 2 KINASE-RELATED"/>
    <property type="match status" value="1"/>
</dbReference>
<dbReference type="VEuPathDB" id="TriTrypDB:LpyrH10_10_0800"/>
<dbReference type="SUPFAM" id="SSF56112">
    <property type="entry name" value="Protein kinase-like (PK-like)"/>
    <property type="match status" value="1"/>
</dbReference>
<keyword evidence="9" id="KW-1185">Reference proteome</keyword>
<accession>A0A0M9G044</accession>
<dbReference type="PANTHER" id="PTHR45992:SF2">
    <property type="entry name" value="EUKARYOTIC ELONGATION FACTOR 2 KINASE"/>
    <property type="match status" value="1"/>
</dbReference>
<dbReference type="GO" id="GO:0005524">
    <property type="term" value="F:ATP binding"/>
    <property type="evidence" value="ECO:0007669"/>
    <property type="project" value="UniProtKB-KW"/>
</dbReference>
<feature type="region of interest" description="Disordered" evidence="6">
    <location>
        <begin position="1"/>
        <end position="94"/>
    </location>
</feature>
<feature type="region of interest" description="Disordered" evidence="6">
    <location>
        <begin position="207"/>
        <end position="243"/>
    </location>
</feature>
<dbReference type="Proteomes" id="UP000037923">
    <property type="component" value="Unassembled WGS sequence"/>
</dbReference>
<dbReference type="GO" id="GO:1903013">
    <property type="term" value="P:response to differentiation-inducing factor 1"/>
    <property type="evidence" value="ECO:0007669"/>
    <property type="project" value="TreeGrafter"/>
</dbReference>
<feature type="compositionally biased region" description="Basic and acidic residues" evidence="6">
    <location>
        <begin position="899"/>
        <end position="908"/>
    </location>
</feature>
<evidence type="ECO:0000256" key="6">
    <source>
        <dbReference type="SAM" id="MobiDB-lite"/>
    </source>
</evidence>
<dbReference type="OMA" id="FLESHKC"/>
<dbReference type="Gene3D" id="3.20.200.10">
    <property type="entry name" value="MHCK/EF2 kinase"/>
    <property type="match status" value="1"/>
</dbReference>
<feature type="domain" description="Alpha-type protein kinase" evidence="7">
    <location>
        <begin position="1150"/>
        <end position="1352"/>
    </location>
</feature>
<feature type="compositionally biased region" description="Basic and acidic residues" evidence="6">
    <location>
        <begin position="1017"/>
        <end position="1029"/>
    </location>
</feature>
<gene>
    <name evidence="8" type="ORF">ABB37_05311</name>
</gene>
<feature type="compositionally biased region" description="Polar residues" evidence="6">
    <location>
        <begin position="168"/>
        <end position="191"/>
    </location>
</feature>
<feature type="compositionally biased region" description="Polar residues" evidence="6">
    <location>
        <begin position="223"/>
        <end position="234"/>
    </location>
</feature>
<keyword evidence="3" id="KW-0547">Nucleotide-binding</keyword>
<feature type="compositionally biased region" description="Low complexity" evidence="6">
    <location>
        <begin position="1045"/>
        <end position="1055"/>
    </location>
</feature>
<feature type="region of interest" description="Disordered" evidence="6">
    <location>
        <begin position="493"/>
        <end position="690"/>
    </location>
</feature>
<dbReference type="SMART" id="SM00811">
    <property type="entry name" value="Alpha_kinase"/>
    <property type="match status" value="1"/>
</dbReference>
<evidence type="ECO:0000313" key="9">
    <source>
        <dbReference type="Proteomes" id="UP000037923"/>
    </source>
</evidence>
<feature type="region of interest" description="Disordered" evidence="6">
    <location>
        <begin position="114"/>
        <end position="195"/>
    </location>
</feature>
<keyword evidence="5" id="KW-0067">ATP-binding</keyword>
<dbReference type="InterPro" id="IPR051852">
    <property type="entry name" value="Alpha-type_PK"/>
</dbReference>
<keyword evidence="1" id="KW-0723">Serine/threonine-protein kinase</keyword>
<dbReference type="GO" id="GO:0004674">
    <property type="term" value="F:protein serine/threonine kinase activity"/>
    <property type="evidence" value="ECO:0007669"/>
    <property type="project" value="UniProtKB-KW"/>
</dbReference>
<evidence type="ECO:0000256" key="2">
    <source>
        <dbReference type="ARBA" id="ARBA00022679"/>
    </source>
</evidence>
<feature type="compositionally biased region" description="Pro residues" evidence="6">
    <location>
        <begin position="319"/>
        <end position="334"/>
    </location>
</feature>
<evidence type="ECO:0000259" key="7">
    <source>
        <dbReference type="PROSITE" id="PS51158"/>
    </source>
</evidence>
<feature type="compositionally biased region" description="Basic and acidic residues" evidence="6">
    <location>
        <begin position="568"/>
        <end position="587"/>
    </location>
</feature>
<dbReference type="Gene3D" id="3.30.200.20">
    <property type="entry name" value="Phosphorylase Kinase, domain 1"/>
    <property type="match status" value="2"/>
</dbReference>
<evidence type="ECO:0000313" key="8">
    <source>
        <dbReference type="EMBL" id="KPA79479.1"/>
    </source>
</evidence>
<feature type="region of interest" description="Disordered" evidence="6">
    <location>
        <begin position="1408"/>
        <end position="1484"/>
    </location>
</feature>
<evidence type="ECO:0000256" key="4">
    <source>
        <dbReference type="ARBA" id="ARBA00022777"/>
    </source>
</evidence>
<dbReference type="InterPro" id="IPR004166">
    <property type="entry name" value="a-kinase_dom"/>
</dbReference>
<feature type="compositionally biased region" description="Basic residues" evidence="6">
    <location>
        <begin position="510"/>
        <end position="528"/>
    </location>
</feature>
<evidence type="ECO:0000256" key="3">
    <source>
        <dbReference type="ARBA" id="ARBA00022741"/>
    </source>
</evidence>
<feature type="compositionally biased region" description="Low complexity" evidence="6">
    <location>
        <begin position="24"/>
        <end position="38"/>
    </location>
</feature>
<proteinExistence type="predicted"/>
<evidence type="ECO:0000256" key="1">
    <source>
        <dbReference type="ARBA" id="ARBA00022527"/>
    </source>
</evidence>
<sequence>MGSSPLPLGEETAAKPQHRAETMSSASDGSVVAVAGPSPLVSNEVEQNDRDANGRSESRQAAPPACLRSPHRERDGSWNAGVNSKDRTALPRPGAGVSLLPLLPTVVNAAKEASATDVQGSSHHLLIPPTTSLSTATEQLSASSDHRARRQQLSLMSSSRDLAAHVSGLNNSDGSFTLSPKRSTRDISSTGLRGPIPENAQIAAAAQSPMSHSGDVRLHPAASATSGANASHTAAETLRDGGAKEPLPLLTRSLVSSSGAQGRRLTGELLDADVNAAADAVATLPAPRSSSMSSMHRDDDGLQQQRHAVVVEEVRAVFQPPPTGPSVASPPPPSNGSNIEDAYRCFAPCSITPGPEGSDNNSRQQTSRFADEDNDTGENQPTFALCPTEAEEVTFSMVPVLPTEAGLHGDLPSVSGMATGPGNSHTSLQTPDARTVVSATGSAVVSGIFPPCVGGSSGAVVDAARRNSSSIMKNGSGDQDYAAAATAARGATEARRASDSFTEAVDPKAAKRHLKKEKKVKKVKKAKKEKQQLSKEATVGAGAAAAAAVAAHRSDSEMQRKRQRKKQEKREKMKNLSTEEQRRYKADHQRRRAAKVAQRCSNGASPAPEAGAVGAMVQPPPQQHAGDALRSLSTASPPPSKPHDVGAAACEGGPALVPLDAAHPPLSLTPEPPNLDEGDNGSANGDTPSAVLDMVQSMPQLANTMRHSGDDRTGGTPLLHALRQIRRCTSAQGPSVPLAMLSATPPHGSTSAPRNFRRRFSSEGPLNATPPYRAGGFLCLPVNEDAAGLQQDQQQLVELQSNNPGGATNVCESEEGAAVGSGAEECQMQARQTVPGGVASDTAPPFIFPRPPSSAAGSGTIAILELKNQHQDHVQPQQRPLQEERRATTPSLHGLVESTNEHSDDPRSVGDSIAGAGATMRPSAELPNVRVCAASSVSSHAAPPATASCAADDQRGVREEAMYSAKKNSDDDGSSAGTPQQQQLRQQRSDIREVESLSYYSSVASCSYSHSRGGSAHRHDDHREGRRSVAEARANYAAAVAAAAKSKKINAPSSNGLRRPSSPASSCMSLRSRSRDDESDVCGSSSYSYSYSSSTGGSSTSSTGSVMAETLPLKEGCSTAPPAAAFHDLKYRCGCVSQLQAYAETAVIHEWDLTEGCWGSVDTSVVLNPQPFAKGNMRASYYMIDMRRLNCMLVAKRYLKSSVAEDQYFDDVSMHSISGHWARLFNAMHPPKKVRFVPAAVLVLPRHSPPLVLAMEPLLTGKFVKYNNNCGYVRRNARWTPQAFSHFTYQASNHALMVVDIQGVDDYYTDPQILSPDGEGYGRGNLGKKGIRRFLESHKCNDVCRAVGLLPLRRNSKGAVVAPLMAAKNANGGSLPASAGAQERLVAASSSSGVKDERLPPKIHTLSQQGLANSSHGGDRSPLISGGPCTPNCGTSAGMQTQVGGLADGSRTGSEAGKYASPPPLSWHHHSSNNNTSYNHSSGLTSPNPAAALMGPSGYLHNGNGGAAVAGGAAGLMHHMNGGGGGSGGMVGAPALGYSVKYVPYPRHAMVRPQSQYFTSTIAGGLMAVPSSANSPGALPTPSSPALYLTSGMSGPSQQQQQQQQSSQQQHSPATLTGQAGAGGVGSAAVPLLRPPTMGRAGGGAGCGYPASPPNITGSDGFTSVSPQMTNSMRLESSLHPHPPKSRLSSVGGLSVGAPMTLSLSGGVQNVSRTNSFIVMNPVVQMTPEMPMTGGSHPRRQSFTRRPVFSAVEEGARIKTGRHSRR</sequence>
<feature type="compositionally biased region" description="Polar residues" evidence="6">
    <location>
        <begin position="358"/>
        <end position="368"/>
    </location>
</feature>
<reference evidence="8 9" key="1">
    <citation type="submission" date="2015-07" db="EMBL/GenBank/DDBJ databases">
        <title>High-quality genome of monoxenous trypanosomatid Leptomonas pyrrhocoris.</title>
        <authorList>
            <person name="Flegontov P."/>
            <person name="Butenko A."/>
            <person name="Firsov S."/>
            <person name="Vlcek C."/>
            <person name="Logacheva M.D."/>
            <person name="Field M."/>
            <person name="Filatov D."/>
            <person name="Flegontova O."/>
            <person name="Gerasimov E."/>
            <person name="Jackson A.P."/>
            <person name="Kelly S."/>
            <person name="Opperdoes F."/>
            <person name="O'Reilly A."/>
            <person name="Votypka J."/>
            <person name="Yurchenko V."/>
            <person name="Lukes J."/>
        </authorList>
    </citation>
    <scope>NUCLEOTIDE SEQUENCE [LARGE SCALE GENOMIC DNA]</scope>
    <source>
        <strain evidence="8">H10</strain>
    </source>
</reference>
<comment type="caution">
    <text evidence="8">The sequence shown here is derived from an EMBL/GenBank/DDBJ whole genome shotgun (WGS) entry which is preliminary data.</text>
</comment>
<dbReference type="GeneID" id="26905601"/>
<feature type="compositionally biased region" description="Polar residues" evidence="6">
    <location>
        <begin position="1432"/>
        <end position="1443"/>
    </location>
</feature>
<feature type="compositionally biased region" description="Basic and acidic residues" evidence="6">
    <location>
        <begin position="952"/>
        <end position="961"/>
    </location>
</feature>
<feature type="region of interest" description="Disordered" evidence="6">
    <location>
        <begin position="896"/>
        <end position="921"/>
    </location>
</feature>
<feature type="region of interest" description="Disordered" evidence="6">
    <location>
        <begin position="1045"/>
        <end position="1082"/>
    </location>
</feature>
<feature type="compositionally biased region" description="Polar residues" evidence="6">
    <location>
        <begin position="129"/>
        <end position="143"/>
    </location>
</feature>
<dbReference type="Pfam" id="PF02816">
    <property type="entry name" value="Alpha_kinase"/>
    <property type="match status" value="1"/>
</dbReference>
<dbReference type="CDD" id="cd16968">
    <property type="entry name" value="Alpha_kinase_MHCK_like"/>
    <property type="match status" value="1"/>
</dbReference>
<keyword evidence="2" id="KW-0808">Transferase</keyword>
<feature type="compositionally biased region" description="Low complexity" evidence="6">
    <location>
        <begin position="1627"/>
        <end position="1637"/>
    </location>
</feature>
<organism evidence="8 9">
    <name type="scientific">Leptomonas pyrrhocoris</name>
    <name type="common">Firebug parasite</name>
    <dbReference type="NCBI Taxonomy" id="157538"/>
    <lineage>
        <taxon>Eukaryota</taxon>
        <taxon>Discoba</taxon>
        <taxon>Euglenozoa</taxon>
        <taxon>Kinetoplastea</taxon>
        <taxon>Metakinetoplastina</taxon>
        <taxon>Trypanosomatida</taxon>
        <taxon>Trypanosomatidae</taxon>
        <taxon>Leishmaniinae</taxon>
        <taxon>Leptomonas</taxon>
    </lineage>
</organism>
<dbReference type="EMBL" id="LGTL01000010">
    <property type="protein sequence ID" value="KPA79479.1"/>
    <property type="molecule type" value="Genomic_DNA"/>
</dbReference>
<feature type="region of interest" description="Disordered" evidence="6">
    <location>
        <begin position="319"/>
        <end position="380"/>
    </location>
</feature>